<evidence type="ECO:0000313" key="1">
    <source>
        <dbReference type="EMBL" id="KAK7361729.1"/>
    </source>
</evidence>
<accession>A0AAN9R8H2</accession>
<proteinExistence type="predicted"/>
<dbReference type="Proteomes" id="UP001367508">
    <property type="component" value="Unassembled WGS sequence"/>
</dbReference>
<keyword evidence="2" id="KW-1185">Reference proteome</keyword>
<gene>
    <name evidence="1" type="ORF">VNO77_03807</name>
</gene>
<evidence type="ECO:0000313" key="2">
    <source>
        <dbReference type="Proteomes" id="UP001367508"/>
    </source>
</evidence>
<organism evidence="1 2">
    <name type="scientific">Canavalia gladiata</name>
    <name type="common">Sword bean</name>
    <name type="synonym">Dolichos gladiatus</name>
    <dbReference type="NCBI Taxonomy" id="3824"/>
    <lineage>
        <taxon>Eukaryota</taxon>
        <taxon>Viridiplantae</taxon>
        <taxon>Streptophyta</taxon>
        <taxon>Embryophyta</taxon>
        <taxon>Tracheophyta</taxon>
        <taxon>Spermatophyta</taxon>
        <taxon>Magnoliopsida</taxon>
        <taxon>eudicotyledons</taxon>
        <taxon>Gunneridae</taxon>
        <taxon>Pentapetalae</taxon>
        <taxon>rosids</taxon>
        <taxon>fabids</taxon>
        <taxon>Fabales</taxon>
        <taxon>Fabaceae</taxon>
        <taxon>Papilionoideae</taxon>
        <taxon>50 kb inversion clade</taxon>
        <taxon>NPAAA clade</taxon>
        <taxon>indigoferoid/millettioid clade</taxon>
        <taxon>Phaseoleae</taxon>
        <taxon>Canavalia</taxon>
    </lineage>
</organism>
<dbReference type="EMBL" id="JAYMYQ010000001">
    <property type="protein sequence ID" value="KAK7361729.1"/>
    <property type="molecule type" value="Genomic_DNA"/>
</dbReference>
<dbReference type="AlphaFoldDB" id="A0AAN9R8H2"/>
<reference evidence="1 2" key="1">
    <citation type="submission" date="2024-01" db="EMBL/GenBank/DDBJ databases">
        <title>The genomes of 5 underutilized Papilionoideae crops provide insights into root nodulation and disease resistanc.</title>
        <authorList>
            <person name="Jiang F."/>
        </authorList>
    </citation>
    <scope>NUCLEOTIDE SEQUENCE [LARGE SCALE GENOMIC DNA]</scope>
    <source>
        <strain evidence="1">LVBAO_FW01</strain>
        <tissue evidence="1">Leaves</tissue>
    </source>
</reference>
<name>A0AAN9R8H2_CANGL</name>
<sequence>MDVLICLPCPFVNRVPTSTPYAPKVINLEIDVSLYLGFHGCFHDSRARIGLIYGVVPPCDHVKATLASPTVLAMLLVLDVMITLHGASLVCHPVSLEHPFTVFWALRRLGETFVRTGPL</sequence>
<protein>
    <submittedName>
        <fullName evidence="1">Uncharacterized protein</fullName>
    </submittedName>
</protein>
<comment type="caution">
    <text evidence="1">The sequence shown here is derived from an EMBL/GenBank/DDBJ whole genome shotgun (WGS) entry which is preliminary data.</text>
</comment>